<dbReference type="EMBL" id="JADIMF010000045">
    <property type="protein sequence ID" value="MBO8468699.1"/>
    <property type="molecule type" value="Genomic_DNA"/>
</dbReference>
<organism evidence="1 2">
    <name type="scientific">Candidatus Ornithospirochaeta stercoravium</name>
    <dbReference type="NCBI Taxonomy" id="2840897"/>
    <lineage>
        <taxon>Bacteria</taxon>
        <taxon>Pseudomonadati</taxon>
        <taxon>Spirochaetota</taxon>
        <taxon>Spirochaetia</taxon>
        <taxon>Spirochaetales</taxon>
        <taxon>Spirochaetaceae</taxon>
        <taxon>Spirochaetaceae incertae sedis</taxon>
        <taxon>Candidatus Ornithospirochaeta</taxon>
    </lineage>
</organism>
<sequence>MEERTTSLRHRIPTEKRQECLKLFEQGLRFIIAFILAKFISPSFSYIRIFMPLISHVTLYNKTKYFIKSIDSVVSM</sequence>
<name>A0A9D9IBC5_9SPIO</name>
<dbReference type="AlphaFoldDB" id="A0A9D9IBC5"/>
<reference evidence="1" key="2">
    <citation type="journal article" date="2021" name="PeerJ">
        <title>Extensive microbial diversity within the chicken gut microbiome revealed by metagenomics and culture.</title>
        <authorList>
            <person name="Gilroy R."/>
            <person name="Ravi A."/>
            <person name="Getino M."/>
            <person name="Pursley I."/>
            <person name="Horton D.L."/>
            <person name="Alikhan N.F."/>
            <person name="Baker D."/>
            <person name="Gharbi K."/>
            <person name="Hall N."/>
            <person name="Watson M."/>
            <person name="Adriaenssens E.M."/>
            <person name="Foster-Nyarko E."/>
            <person name="Jarju S."/>
            <person name="Secka A."/>
            <person name="Antonio M."/>
            <person name="Oren A."/>
            <person name="Chaudhuri R.R."/>
            <person name="La Ragione R."/>
            <person name="Hildebrand F."/>
            <person name="Pallen M.J."/>
        </authorList>
    </citation>
    <scope>NUCLEOTIDE SEQUENCE</scope>
    <source>
        <strain evidence="1">14700</strain>
    </source>
</reference>
<evidence type="ECO:0000313" key="2">
    <source>
        <dbReference type="Proteomes" id="UP000810292"/>
    </source>
</evidence>
<evidence type="ECO:0000313" key="1">
    <source>
        <dbReference type="EMBL" id="MBO8468699.1"/>
    </source>
</evidence>
<protein>
    <submittedName>
        <fullName evidence="1">Uncharacterized protein</fullName>
    </submittedName>
</protein>
<reference evidence="1" key="1">
    <citation type="submission" date="2020-10" db="EMBL/GenBank/DDBJ databases">
        <authorList>
            <person name="Gilroy R."/>
        </authorList>
    </citation>
    <scope>NUCLEOTIDE SEQUENCE</scope>
    <source>
        <strain evidence="1">14700</strain>
    </source>
</reference>
<dbReference type="Proteomes" id="UP000810292">
    <property type="component" value="Unassembled WGS sequence"/>
</dbReference>
<proteinExistence type="predicted"/>
<gene>
    <name evidence="1" type="ORF">IAA72_02810</name>
</gene>
<accession>A0A9D9IBC5</accession>
<comment type="caution">
    <text evidence="1">The sequence shown here is derived from an EMBL/GenBank/DDBJ whole genome shotgun (WGS) entry which is preliminary data.</text>
</comment>